<dbReference type="Proteomes" id="UP000295097">
    <property type="component" value="Unassembled WGS sequence"/>
</dbReference>
<name>A0A4R3NXZ5_9HYPH</name>
<evidence type="ECO:0000256" key="4">
    <source>
        <dbReference type="ARBA" id="ARBA00022993"/>
    </source>
</evidence>
<keyword evidence="5" id="KW-0808">Transferase</keyword>
<evidence type="ECO:0000313" key="8">
    <source>
        <dbReference type="Proteomes" id="UP000295097"/>
    </source>
</evidence>
<dbReference type="InterPro" id="IPR027417">
    <property type="entry name" value="P-loop_NTPase"/>
</dbReference>
<evidence type="ECO:0000256" key="1">
    <source>
        <dbReference type="ARBA" id="ARBA00009018"/>
    </source>
</evidence>
<proteinExistence type="inferred from homology"/>
<comment type="subcellular location">
    <subcellularLocation>
        <location evidence="5">Cytoplasm</location>
    </subcellularLocation>
</comment>
<dbReference type="GO" id="GO:0004140">
    <property type="term" value="F:dephospho-CoA kinase activity"/>
    <property type="evidence" value="ECO:0007669"/>
    <property type="project" value="UniProtKB-UniRule"/>
</dbReference>
<keyword evidence="5 7" id="KW-0418">Kinase</keyword>
<evidence type="ECO:0000256" key="3">
    <source>
        <dbReference type="ARBA" id="ARBA00022840"/>
    </source>
</evidence>
<accession>A0A4R3NXZ5</accession>
<dbReference type="Pfam" id="PF01121">
    <property type="entry name" value="CoaE"/>
    <property type="match status" value="1"/>
</dbReference>
<dbReference type="Gene3D" id="3.40.50.300">
    <property type="entry name" value="P-loop containing nucleotide triphosphate hydrolases"/>
    <property type="match status" value="1"/>
</dbReference>
<dbReference type="PANTHER" id="PTHR10695">
    <property type="entry name" value="DEPHOSPHO-COA KINASE-RELATED"/>
    <property type="match status" value="1"/>
</dbReference>
<keyword evidence="2 5" id="KW-0547">Nucleotide-binding</keyword>
<protein>
    <recommendedName>
        <fullName evidence="5 6">Dephospho-CoA kinase</fullName>
        <ecNumber evidence="5 6">2.7.1.24</ecNumber>
    </recommendedName>
    <alternativeName>
        <fullName evidence="5">Dephosphocoenzyme A kinase</fullName>
    </alternativeName>
</protein>
<comment type="similarity">
    <text evidence="1 5">Belongs to the CoaE family.</text>
</comment>
<dbReference type="HAMAP" id="MF_00376">
    <property type="entry name" value="Dephospho_CoA_kinase"/>
    <property type="match status" value="1"/>
</dbReference>
<comment type="caution">
    <text evidence="7">The sequence shown here is derived from an EMBL/GenBank/DDBJ whole genome shotgun (WGS) entry which is preliminary data.</text>
</comment>
<comment type="catalytic activity">
    <reaction evidence="5">
        <text>3'-dephospho-CoA + ATP = ADP + CoA + H(+)</text>
        <dbReference type="Rhea" id="RHEA:18245"/>
        <dbReference type="ChEBI" id="CHEBI:15378"/>
        <dbReference type="ChEBI" id="CHEBI:30616"/>
        <dbReference type="ChEBI" id="CHEBI:57287"/>
        <dbReference type="ChEBI" id="CHEBI:57328"/>
        <dbReference type="ChEBI" id="CHEBI:456216"/>
        <dbReference type="EC" id="2.7.1.24"/>
    </reaction>
</comment>
<dbReference type="OrthoDB" id="9812943at2"/>
<evidence type="ECO:0000313" key="7">
    <source>
        <dbReference type="EMBL" id="TCT44675.1"/>
    </source>
</evidence>
<dbReference type="PROSITE" id="PS51219">
    <property type="entry name" value="DPCK"/>
    <property type="match status" value="1"/>
</dbReference>
<dbReference type="GO" id="GO:0015937">
    <property type="term" value="P:coenzyme A biosynthetic process"/>
    <property type="evidence" value="ECO:0007669"/>
    <property type="project" value="UniProtKB-UniRule"/>
</dbReference>
<dbReference type="RefSeq" id="WP_132308214.1">
    <property type="nucleotide sequence ID" value="NZ_SMAR01000002.1"/>
</dbReference>
<dbReference type="AlphaFoldDB" id="A0A4R3NXZ5"/>
<dbReference type="PANTHER" id="PTHR10695:SF46">
    <property type="entry name" value="BIFUNCTIONAL COENZYME A SYNTHASE-RELATED"/>
    <property type="match status" value="1"/>
</dbReference>
<gene>
    <name evidence="5" type="primary">coaE</name>
    <name evidence="7" type="ORF">EDC90_1002225</name>
</gene>
<keyword evidence="5" id="KW-0963">Cytoplasm</keyword>
<evidence type="ECO:0000256" key="5">
    <source>
        <dbReference type="HAMAP-Rule" id="MF_00376"/>
    </source>
</evidence>
<keyword evidence="4 5" id="KW-0173">Coenzyme A biosynthesis</keyword>
<dbReference type="EMBL" id="SMAR01000002">
    <property type="protein sequence ID" value="TCT44675.1"/>
    <property type="molecule type" value="Genomic_DNA"/>
</dbReference>
<dbReference type="GO" id="GO:0005524">
    <property type="term" value="F:ATP binding"/>
    <property type="evidence" value="ECO:0007669"/>
    <property type="project" value="UniProtKB-UniRule"/>
</dbReference>
<keyword evidence="8" id="KW-1185">Reference proteome</keyword>
<comment type="pathway">
    <text evidence="5">Cofactor biosynthesis; coenzyme A biosynthesis; CoA from (R)-pantothenate: step 5/5.</text>
</comment>
<reference evidence="7 8" key="1">
    <citation type="submission" date="2019-03" db="EMBL/GenBank/DDBJ databases">
        <title>Freshwater and sediment microbial communities from various areas in North America, analyzing microbe dynamics in response to fracking.</title>
        <authorList>
            <person name="Lamendella R."/>
        </authorList>
    </citation>
    <scope>NUCLEOTIDE SEQUENCE [LARGE SCALE GENOMIC DNA]</scope>
    <source>
        <strain evidence="7 8">175.2</strain>
    </source>
</reference>
<dbReference type="CDD" id="cd02022">
    <property type="entry name" value="DPCK"/>
    <property type="match status" value="1"/>
</dbReference>
<keyword evidence="3 5" id="KW-0067">ATP-binding</keyword>
<dbReference type="NCBIfam" id="TIGR00152">
    <property type="entry name" value="dephospho-CoA kinase"/>
    <property type="match status" value="1"/>
</dbReference>
<organism evidence="7 8">
    <name type="scientific">Martelella mediterranea</name>
    <dbReference type="NCBI Taxonomy" id="293089"/>
    <lineage>
        <taxon>Bacteria</taxon>
        <taxon>Pseudomonadati</taxon>
        <taxon>Pseudomonadota</taxon>
        <taxon>Alphaproteobacteria</taxon>
        <taxon>Hyphomicrobiales</taxon>
        <taxon>Aurantimonadaceae</taxon>
        <taxon>Martelella</taxon>
    </lineage>
</organism>
<evidence type="ECO:0000256" key="6">
    <source>
        <dbReference type="NCBIfam" id="TIGR00152"/>
    </source>
</evidence>
<comment type="function">
    <text evidence="5">Catalyzes the phosphorylation of the 3'-hydroxyl group of dephosphocoenzyme A to form coenzyme A.</text>
</comment>
<dbReference type="InterPro" id="IPR001977">
    <property type="entry name" value="Depp_CoAkinase"/>
</dbReference>
<dbReference type="UniPathway" id="UPA00241">
    <property type="reaction ID" value="UER00356"/>
</dbReference>
<evidence type="ECO:0000256" key="2">
    <source>
        <dbReference type="ARBA" id="ARBA00022741"/>
    </source>
</evidence>
<dbReference type="EC" id="2.7.1.24" evidence="5 6"/>
<dbReference type="GO" id="GO:0005737">
    <property type="term" value="C:cytoplasm"/>
    <property type="evidence" value="ECO:0007669"/>
    <property type="project" value="UniProtKB-SubCell"/>
</dbReference>
<sequence>MIVIGLTGSIGMGKSTTAQFFSEHGVPVHNADQAVHALYRGKAVDPVEAAFPGVSRDGVIDRMRLGKALAGKPENFQKLEAIVHPLVFEARQAFLKKAEADGAEMALLDIPLLFETGGDRDVDCVVVASCDAATQRQRVLERRGMTVEKFENILKRQMPDSEKRARADYTVDTGQGFDGARRAVDAIIADIRTKGKKQR</sequence>
<dbReference type="SUPFAM" id="SSF52540">
    <property type="entry name" value="P-loop containing nucleoside triphosphate hydrolases"/>
    <property type="match status" value="1"/>
</dbReference>
<feature type="binding site" evidence="5">
    <location>
        <begin position="11"/>
        <end position="16"/>
    </location>
    <ligand>
        <name>ATP</name>
        <dbReference type="ChEBI" id="CHEBI:30616"/>
    </ligand>
</feature>